<dbReference type="AlphaFoldDB" id="A0A9D4JPD3"/>
<keyword evidence="2" id="KW-1185">Reference proteome</keyword>
<dbReference type="EMBL" id="JAIWYP010000006">
    <property type="protein sequence ID" value="KAH3814972.1"/>
    <property type="molecule type" value="Genomic_DNA"/>
</dbReference>
<reference evidence="1" key="1">
    <citation type="journal article" date="2019" name="bioRxiv">
        <title>The Genome of the Zebra Mussel, Dreissena polymorpha: A Resource for Invasive Species Research.</title>
        <authorList>
            <person name="McCartney M.A."/>
            <person name="Auch B."/>
            <person name="Kono T."/>
            <person name="Mallez S."/>
            <person name="Zhang Y."/>
            <person name="Obille A."/>
            <person name="Becker A."/>
            <person name="Abrahante J.E."/>
            <person name="Garbe J."/>
            <person name="Badalamenti J.P."/>
            <person name="Herman A."/>
            <person name="Mangelson H."/>
            <person name="Liachko I."/>
            <person name="Sullivan S."/>
            <person name="Sone E.D."/>
            <person name="Koren S."/>
            <person name="Silverstein K.A.T."/>
            <person name="Beckman K.B."/>
            <person name="Gohl D.M."/>
        </authorList>
    </citation>
    <scope>NUCLEOTIDE SEQUENCE</scope>
    <source>
        <strain evidence="1">Duluth1</strain>
        <tissue evidence="1">Whole animal</tissue>
    </source>
</reference>
<comment type="caution">
    <text evidence="1">The sequence shown here is derived from an EMBL/GenBank/DDBJ whole genome shotgun (WGS) entry which is preliminary data.</text>
</comment>
<dbReference type="Proteomes" id="UP000828390">
    <property type="component" value="Unassembled WGS sequence"/>
</dbReference>
<reference evidence="1" key="2">
    <citation type="submission" date="2020-11" db="EMBL/GenBank/DDBJ databases">
        <authorList>
            <person name="McCartney M.A."/>
            <person name="Auch B."/>
            <person name="Kono T."/>
            <person name="Mallez S."/>
            <person name="Becker A."/>
            <person name="Gohl D.M."/>
            <person name="Silverstein K.A.T."/>
            <person name="Koren S."/>
            <person name="Bechman K.B."/>
            <person name="Herman A."/>
            <person name="Abrahante J.E."/>
            <person name="Garbe J."/>
        </authorList>
    </citation>
    <scope>NUCLEOTIDE SEQUENCE</scope>
    <source>
        <strain evidence="1">Duluth1</strain>
        <tissue evidence="1">Whole animal</tissue>
    </source>
</reference>
<organism evidence="1 2">
    <name type="scientific">Dreissena polymorpha</name>
    <name type="common">Zebra mussel</name>
    <name type="synonym">Mytilus polymorpha</name>
    <dbReference type="NCBI Taxonomy" id="45954"/>
    <lineage>
        <taxon>Eukaryota</taxon>
        <taxon>Metazoa</taxon>
        <taxon>Spiralia</taxon>
        <taxon>Lophotrochozoa</taxon>
        <taxon>Mollusca</taxon>
        <taxon>Bivalvia</taxon>
        <taxon>Autobranchia</taxon>
        <taxon>Heteroconchia</taxon>
        <taxon>Euheterodonta</taxon>
        <taxon>Imparidentia</taxon>
        <taxon>Neoheterodontei</taxon>
        <taxon>Myida</taxon>
        <taxon>Dreissenoidea</taxon>
        <taxon>Dreissenidae</taxon>
        <taxon>Dreissena</taxon>
    </lineage>
</organism>
<evidence type="ECO:0000313" key="2">
    <source>
        <dbReference type="Proteomes" id="UP000828390"/>
    </source>
</evidence>
<sequence length="62" mass="6992">MVNSNVVKYPGSDDGHYEHGGEATTVAMAVLCRKIWEEKTWLKEGTQYLFIPLPKKGQLQVV</sequence>
<name>A0A9D4JPD3_DREPO</name>
<evidence type="ECO:0000313" key="1">
    <source>
        <dbReference type="EMBL" id="KAH3814972.1"/>
    </source>
</evidence>
<protein>
    <submittedName>
        <fullName evidence="1">Uncharacterized protein</fullName>
    </submittedName>
</protein>
<gene>
    <name evidence="1" type="ORF">DPMN_143491</name>
</gene>
<accession>A0A9D4JPD3</accession>
<proteinExistence type="predicted"/>